<evidence type="ECO:0000259" key="3">
    <source>
        <dbReference type="PROSITE" id="PS50157"/>
    </source>
</evidence>
<evidence type="ECO:0000313" key="4">
    <source>
        <dbReference type="EMBL" id="KAK4187609.1"/>
    </source>
</evidence>
<dbReference type="EMBL" id="MU864400">
    <property type="protein sequence ID" value="KAK4187609.1"/>
    <property type="molecule type" value="Genomic_DNA"/>
</dbReference>
<name>A0AAN6WT25_9PEZI</name>
<keyword evidence="1" id="KW-0863">Zinc-finger</keyword>
<evidence type="ECO:0000313" key="5">
    <source>
        <dbReference type="Proteomes" id="UP001302126"/>
    </source>
</evidence>
<sequence>MEFPSGPAYHMAIHFNNEDNIFGGYNNLTSSSASSVGFSSGTSSFGPHTPTSSCSTPSRNNSFNYGASFASVSDSTPFEFTPPASATSSYFGLKTADGSEYHPSGFPLTPSRSQLGYNGFLPQHYDNQMSSSQALGYYDVNNFTHQPLMATSPALATDGSASETWSQWGQADSPITFDRQTPTKLAPPISFDRRTSIKLSRGLHGLQLKELDEKFELKGHTGLRQRGREERKASLTSRRQHTRKGASIKQEPSGDGANVEILCASEHYCTFPNCNKGPYKRKEHWRRHVDGHNGELFECPFCNRAPNRSDNFRDHVKLHTKRDRKNSRVKYVPEAVPYYAALMAKIKAARKASKVLSTKGSVSSLD</sequence>
<dbReference type="Proteomes" id="UP001302126">
    <property type="component" value="Unassembled WGS sequence"/>
</dbReference>
<dbReference type="GO" id="GO:0008270">
    <property type="term" value="F:zinc ion binding"/>
    <property type="evidence" value="ECO:0007669"/>
    <property type="project" value="UniProtKB-KW"/>
</dbReference>
<keyword evidence="1" id="KW-0479">Metal-binding</keyword>
<protein>
    <recommendedName>
        <fullName evidence="3">C2H2-type domain-containing protein</fullName>
    </recommendedName>
</protein>
<accession>A0AAN6WT25</accession>
<gene>
    <name evidence="4" type="ORF">QBC35DRAFT_231058</name>
</gene>
<keyword evidence="1" id="KW-0862">Zinc</keyword>
<feature type="region of interest" description="Disordered" evidence="2">
    <location>
        <begin position="219"/>
        <end position="254"/>
    </location>
</feature>
<evidence type="ECO:0000256" key="1">
    <source>
        <dbReference type="PROSITE-ProRule" id="PRU00042"/>
    </source>
</evidence>
<proteinExistence type="predicted"/>
<dbReference type="InterPro" id="IPR013087">
    <property type="entry name" value="Znf_C2H2_type"/>
</dbReference>
<reference evidence="4" key="1">
    <citation type="journal article" date="2023" name="Mol. Phylogenet. Evol.">
        <title>Genome-scale phylogeny and comparative genomics of the fungal order Sordariales.</title>
        <authorList>
            <person name="Hensen N."/>
            <person name="Bonometti L."/>
            <person name="Westerberg I."/>
            <person name="Brannstrom I.O."/>
            <person name="Guillou S."/>
            <person name="Cros-Aarteil S."/>
            <person name="Calhoun S."/>
            <person name="Haridas S."/>
            <person name="Kuo A."/>
            <person name="Mondo S."/>
            <person name="Pangilinan J."/>
            <person name="Riley R."/>
            <person name="LaButti K."/>
            <person name="Andreopoulos B."/>
            <person name="Lipzen A."/>
            <person name="Chen C."/>
            <person name="Yan M."/>
            <person name="Daum C."/>
            <person name="Ng V."/>
            <person name="Clum A."/>
            <person name="Steindorff A."/>
            <person name="Ohm R.A."/>
            <person name="Martin F."/>
            <person name="Silar P."/>
            <person name="Natvig D.O."/>
            <person name="Lalanne C."/>
            <person name="Gautier V."/>
            <person name="Ament-Velasquez S.L."/>
            <person name="Kruys A."/>
            <person name="Hutchinson M.I."/>
            <person name="Powell A.J."/>
            <person name="Barry K."/>
            <person name="Miller A.N."/>
            <person name="Grigoriev I.V."/>
            <person name="Debuchy R."/>
            <person name="Gladieux P."/>
            <person name="Hiltunen Thoren M."/>
            <person name="Johannesson H."/>
        </authorList>
    </citation>
    <scope>NUCLEOTIDE SEQUENCE</scope>
    <source>
        <strain evidence="4">PSN309</strain>
    </source>
</reference>
<comment type="caution">
    <text evidence="4">The sequence shown here is derived from an EMBL/GenBank/DDBJ whole genome shotgun (WGS) entry which is preliminary data.</text>
</comment>
<dbReference type="AlphaFoldDB" id="A0AAN6WT25"/>
<organism evidence="4 5">
    <name type="scientific">Podospora australis</name>
    <dbReference type="NCBI Taxonomy" id="1536484"/>
    <lineage>
        <taxon>Eukaryota</taxon>
        <taxon>Fungi</taxon>
        <taxon>Dikarya</taxon>
        <taxon>Ascomycota</taxon>
        <taxon>Pezizomycotina</taxon>
        <taxon>Sordariomycetes</taxon>
        <taxon>Sordariomycetidae</taxon>
        <taxon>Sordariales</taxon>
        <taxon>Podosporaceae</taxon>
        <taxon>Podospora</taxon>
    </lineage>
</organism>
<evidence type="ECO:0000256" key="2">
    <source>
        <dbReference type="SAM" id="MobiDB-lite"/>
    </source>
</evidence>
<dbReference type="SMART" id="SM00355">
    <property type="entry name" value="ZnF_C2H2"/>
    <property type="match status" value="2"/>
</dbReference>
<dbReference type="Gene3D" id="3.30.160.60">
    <property type="entry name" value="Classic Zinc Finger"/>
    <property type="match status" value="1"/>
</dbReference>
<dbReference type="PROSITE" id="PS50157">
    <property type="entry name" value="ZINC_FINGER_C2H2_2"/>
    <property type="match status" value="1"/>
</dbReference>
<feature type="domain" description="C2H2-type" evidence="3">
    <location>
        <begin position="297"/>
        <end position="324"/>
    </location>
</feature>
<keyword evidence="5" id="KW-1185">Reference proteome</keyword>
<reference evidence="4" key="2">
    <citation type="submission" date="2023-05" db="EMBL/GenBank/DDBJ databases">
        <authorList>
            <consortium name="Lawrence Berkeley National Laboratory"/>
            <person name="Steindorff A."/>
            <person name="Hensen N."/>
            <person name="Bonometti L."/>
            <person name="Westerberg I."/>
            <person name="Brannstrom I.O."/>
            <person name="Guillou S."/>
            <person name="Cros-Aarteil S."/>
            <person name="Calhoun S."/>
            <person name="Haridas S."/>
            <person name="Kuo A."/>
            <person name="Mondo S."/>
            <person name="Pangilinan J."/>
            <person name="Riley R."/>
            <person name="Labutti K."/>
            <person name="Andreopoulos B."/>
            <person name="Lipzen A."/>
            <person name="Chen C."/>
            <person name="Yanf M."/>
            <person name="Daum C."/>
            <person name="Ng V."/>
            <person name="Clum A."/>
            <person name="Ohm R."/>
            <person name="Martin F."/>
            <person name="Silar P."/>
            <person name="Natvig D."/>
            <person name="Lalanne C."/>
            <person name="Gautier V."/>
            <person name="Ament-Velasquez S.L."/>
            <person name="Kruys A."/>
            <person name="Hutchinson M.I."/>
            <person name="Powell A.J."/>
            <person name="Barry K."/>
            <person name="Miller A.N."/>
            <person name="Grigoriev I.V."/>
            <person name="Debuchy R."/>
            <person name="Gladieux P."/>
            <person name="Thoren M.H."/>
            <person name="Johannesson H."/>
        </authorList>
    </citation>
    <scope>NUCLEOTIDE SEQUENCE</scope>
    <source>
        <strain evidence="4">PSN309</strain>
    </source>
</reference>